<keyword evidence="2" id="KW-1185">Reference proteome</keyword>
<dbReference type="Proteomes" id="UP000297567">
    <property type="component" value="Unassembled WGS sequence"/>
</dbReference>
<accession>A0A4Z0ZXC0</accession>
<organism evidence="1 2">
    <name type="scientific">Leptospira jelokensis</name>
    <dbReference type="NCBI Taxonomy" id="2484931"/>
    <lineage>
        <taxon>Bacteria</taxon>
        <taxon>Pseudomonadati</taxon>
        <taxon>Spirochaetota</taxon>
        <taxon>Spirochaetia</taxon>
        <taxon>Leptospirales</taxon>
        <taxon>Leptospiraceae</taxon>
        <taxon>Leptospira</taxon>
    </lineage>
</organism>
<name>A0A4Z0ZXC0_9LEPT</name>
<evidence type="ECO:0008006" key="3">
    <source>
        <dbReference type="Google" id="ProtNLM"/>
    </source>
</evidence>
<protein>
    <recommendedName>
        <fullName evidence="3">SGNH/GDSL hydrolase family protein</fullName>
    </recommendedName>
</protein>
<evidence type="ECO:0000313" key="2">
    <source>
        <dbReference type="Proteomes" id="UP000297567"/>
    </source>
</evidence>
<dbReference type="AlphaFoldDB" id="A0A4Z0ZXC0"/>
<dbReference type="NCBIfam" id="NF047474">
    <property type="entry name" value="GDSL_LA_2486"/>
    <property type="match status" value="1"/>
</dbReference>
<dbReference type="SUPFAM" id="SSF52266">
    <property type="entry name" value="SGNH hydrolase"/>
    <property type="match status" value="1"/>
</dbReference>
<proteinExistence type="predicted"/>
<sequence length="303" mass="35131">MFFLLLLGEGFVRIRFPQLNEELRYKQIHCLQNLIQIRLCPEVNETFTRRDGKPWDIQTNQLGERIVKKDKIANSTAKVWLIGDSMSMGYGLPSEKSIASQLENQFNIQTRVLAVDAIGTNGILSLYLDGNQSTNVEGKPTHIYWIWNPSDFIDDEREKKGIRKLIYPIHFYLSRFSVLYNYAIRSPKANAYEGSPKLYPSDHVTYLLLKNFLSKTSKDKERFRIVFSWGMAPNGTPDTKDPNYDQTNVFFTTQKLKTIDLRRETEIQFAQKKQIYIPGDGHPDEDLAELFARAIAKDYQNSQ</sequence>
<comment type="caution">
    <text evidence="1">The sequence shown here is derived from an EMBL/GenBank/DDBJ whole genome shotgun (WGS) entry which is preliminary data.</text>
</comment>
<gene>
    <name evidence="1" type="ORF">EHQ62_01685</name>
</gene>
<evidence type="ECO:0000313" key="1">
    <source>
        <dbReference type="EMBL" id="TGL75701.1"/>
    </source>
</evidence>
<dbReference type="EMBL" id="RQGH01000007">
    <property type="protein sequence ID" value="TGL75701.1"/>
    <property type="molecule type" value="Genomic_DNA"/>
</dbReference>
<reference evidence="1" key="1">
    <citation type="journal article" date="2019" name="PLoS Negl. Trop. Dis.">
        <title>Revisiting the worldwide diversity of Leptospira species in the environment.</title>
        <authorList>
            <person name="Vincent A.T."/>
            <person name="Schiettekatte O."/>
            <person name="Bourhy P."/>
            <person name="Veyrier F.J."/>
            <person name="Picardeau M."/>
        </authorList>
    </citation>
    <scope>NUCLEOTIDE SEQUENCE [LARGE SCALE GENOMIC DNA]</scope>
    <source>
        <strain evidence="1">201702451</strain>
    </source>
</reference>